<evidence type="ECO:0000313" key="1">
    <source>
        <dbReference type="EMBL" id="MFD1722411.1"/>
    </source>
</evidence>
<organism evidence="1 2">
    <name type="scientific">Amnibacterium endophyticum</name>
    <dbReference type="NCBI Taxonomy" id="2109337"/>
    <lineage>
        <taxon>Bacteria</taxon>
        <taxon>Bacillati</taxon>
        <taxon>Actinomycetota</taxon>
        <taxon>Actinomycetes</taxon>
        <taxon>Micrococcales</taxon>
        <taxon>Microbacteriaceae</taxon>
        <taxon>Amnibacterium</taxon>
    </lineage>
</organism>
<dbReference type="Proteomes" id="UP001597347">
    <property type="component" value="Unassembled WGS sequence"/>
</dbReference>
<reference evidence="2" key="1">
    <citation type="journal article" date="2019" name="Int. J. Syst. Evol. Microbiol.">
        <title>The Global Catalogue of Microorganisms (GCM) 10K type strain sequencing project: providing services to taxonomists for standard genome sequencing and annotation.</title>
        <authorList>
            <consortium name="The Broad Institute Genomics Platform"/>
            <consortium name="The Broad Institute Genome Sequencing Center for Infectious Disease"/>
            <person name="Wu L."/>
            <person name="Ma J."/>
        </authorList>
    </citation>
    <scope>NUCLEOTIDE SEQUENCE [LARGE SCALE GENOMIC DNA]</scope>
    <source>
        <strain evidence="2">CGMCC 1.12471</strain>
    </source>
</reference>
<evidence type="ECO:0000313" key="2">
    <source>
        <dbReference type="Proteomes" id="UP001597347"/>
    </source>
</evidence>
<gene>
    <name evidence="1" type="ORF">ACFSBI_12710</name>
</gene>
<dbReference type="EMBL" id="JBHUEA010000020">
    <property type="protein sequence ID" value="MFD1722411.1"/>
    <property type="molecule type" value="Genomic_DNA"/>
</dbReference>
<keyword evidence="2" id="KW-1185">Reference proteome</keyword>
<sequence length="197" mass="21202">MTPDRPQTLTRADLITGLRELLAELRTAGTGARIRIVGGAAIALTLQAERPATVDIDGPLEPAAPVLDAARRVAGRHGWRTDWINDAAAAFIPTGYGDRTAEWTTVYDDHQVLVQIASPETLLAMKLHAAQRRGNRDARDLAVLLPHCGIATTDDAEQLYEDYYPGDALTPRTLQLVDQILAAAPTTPSTPPPPDLS</sequence>
<dbReference type="RefSeq" id="WP_377935485.1">
    <property type="nucleotide sequence ID" value="NZ_JBHUEA010000020.1"/>
</dbReference>
<dbReference type="GO" id="GO:0016740">
    <property type="term" value="F:transferase activity"/>
    <property type="evidence" value="ECO:0007669"/>
    <property type="project" value="UniProtKB-KW"/>
</dbReference>
<dbReference type="Pfam" id="PF08843">
    <property type="entry name" value="AbiEii"/>
    <property type="match status" value="1"/>
</dbReference>
<dbReference type="InterPro" id="IPR014942">
    <property type="entry name" value="AbiEii"/>
</dbReference>
<comment type="caution">
    <text evidence="1">The sequence shown here is derived from an EMBL/GenBank/DDBJ whole genome shotgun (WGS) entry which is preliminary data.</text>
</comment>
<accession>A0ABW4LJP5</accession>
<keyword evidence="1" id="KW-0808">Transferase</keyword>
<name>A0ABW4LJP5_9MICO</name>
<proteinExistence type="predicted"/>
<protein>
    <submittedName>
        <fullName evidence="1">Nucleotidyl transferase AbiEii/AbiGii toxin family protein</fullName>
    </submittedName>
</protein>